<evidence type="ECO:0000256" key="2">
    <source>
        <dbReference type="ARBA" id="ARBA00022898"/>
    </source>
</evidence>
<keyword evidence="5" id="KW-1185">Reference proteome</keyword>
<name>A0ABT9RPM8_9ACTN</name>
<organism evidence="4 5">
    <name type="scientific">Streptosporangium brasiliense</name>
    <dbReference type="NCBI Taxonomy" id="47480"/>
    <lineage>
        <taxon>Bacteria</taxon>
        <taxon>Bacillati</taxon>
        <taxon>Actinomycetota</taxon>
        <taxon>Actinomycetes</taxon>
        <taxon>Streptosporangiales</taxon>
        <taxon>Streptosporangiaceae</taxon>
        <taxon>Streptosporangium</taxon>
    </lineage>
</organism>
<protein>
    <submittedName>
        <fullName evidence="4">Cystathionine beta-lyase</fullName>
    </submittedName>
</protein>
<dbReference type="Gene3D" id="3.40.640.10">
    <property type="entry name" value="Type I PLP-dependent aspartate aminotransferase-like (Major domain)"/>
    <property type="match status" value="1"/>
</dbReference>
<dbReference type="RefSeq" id="WP_306875210.1">
    <property type="nucleotide sequence ID" value="NZ_JAUSRB010000002.1"/>
</dbReference>
<evidence type="ECO:0000313" key="4">
    <source>
        <dbReference type="EMBL" id="MDP9870230.1"/>
    </source>
</evidence>
<dbReference type="CDD" id="cd00614">
    <property type="entry name" value="CGS_like"/>
    <property type="match status" value="1"/>
</dbReference>
<dbReference type="PANTHER" id="PTHR11808:SF80">
    <property type="entry name" value="CYSTATHIONINE GAMMA-LYASE"/>
    <property type="match status" value="1"/>
</dbReference>
<proteinExistence type="inferred from homology"/>
<evidence type="ECO:0000256" key="1">
    <source>
        <dbReference type="ARBA" id="ARBA00001933"/>
    </source>
</evidence>
<dbReference type="InterPro" id="IPR015422">
    <property type="entry name" value="PyrdxlP-dep_Trfase_small"/>
</dbReference>
<comment type="caution">
    <text evidence="4">The sequence shown here is derived from an EMBL/GenBank/DDBJ whole genome shotgun (WGS) entry which is preliminary data.</text>
</comment>
<sequence length="389" mass="42298">MNGHINDDWICGRYGEDEPWMLGAVNPPVFENSLFTFPTVQALSESLADEDEKYVYSRGTNPTVDLLQRKLAALERGERAKCFGSGMGAISATISSLVSAGDHVIVVGAIYGPTTQFLRYLEKFGVSHTTVHTDNPDVLDSVVNPRTKMMYLESPSYMRFGIIDLRAFTGWAHERGLTTVMDNTWATPIFQKPLTMGVDLVVHSLSKYIGGHSDLIGGVVVGSTRLIRPIALTEYQLYGAALSAHEAAKAIKGLRTLPVRMPAHQERGLRVAEFLAEHPAVRAVNHPGLPGHPGHELARAQMTGFSGLFSIELDTEEIAEVTRFVDALRCFRVGVSWGGFESLVIAPALTVRESLRATMGIPLGLVRLSVGLEDADTLIADLAEALKAS</sequence>
<dbReference type="InterPro" id="IPR015424">
    <property type="entry name" value="PyrdxlP-dep_Trfase"/>
</dbReference>
<keyword evidence="2 3" id="KW-0663">Pyridoxal phosphate</keyword>
<dbReference type="Pfam" id="PF01053">
    <property type="entry name" value="Cys_Met_Meta_PP"/>
    <property type="match status" value="1"/>
</dbReference>
<dbReference type="PIRSF" id="PIRSF001434">
    <property type="entry name" value="CGS"/>
    <property type="match status" value="1"/>
</dbReference>
<dbReference type="Proteomes" id="UP001230426">
    <property type="component" value="Unassembled WGS sequence"/>
</dbReference>
<dbReference type="EMBL" id="JAUSRB010000002">
    <property type="protein sequence ID" value="MDP9870230.1"/>
    <property type="molecule type" value="Genomic_DNA"/>
</dbReference>
<dbReference type="Gene3D" id="3.90.1150.10">
    <property type="entry name" value="Aspartate Aminotransferase, domain 1"/>
    <property type="match status" value="1"/>
</dbReference>
<accession>A0ABT9RPM8</accession>
<gene>
    <name evidence="4" type="ORF">J2S55_009496</name>
</gene>
<dbReference type="SUPFAM" id="SSF53383">
    <property type="entry name" value="PLP-dependent transferases"/>
    <property type="match status" value="1"/>
</dbReference>
<dbReference type="InterPro" id="IPR000277">
    <property type="entry name" value="Cys/Met-Metab_PyrdxlP-dep_enz"/>
</dbReference>
<dbReference type="PANTHER" id="PTHR11808">
    <property type="entry name" value="TRANS-SULFURATION ENZYME FAMILY MEMBER"/>
    <property type="match status" value="1"/>
</dbReference>
<evidence type="ECO:0000313" key="5">
    <source>
        <dbReference type="Proteomes" id="UP001230426"/>
    </source>
</evidence>
<evidence type="ECO:0000256" key="3">
    <source>
        <dbReference type="RuleBase" id="RU362118"/>
    </source>
</evidence>
<dbReference type="InterPro" id="IPR015421">
    <property type="entry name" value="PyrdxlP-dep_Trfase_major"/>
</dbReference>
<comment type="cofactor">
    <cofactor evidence="1 3">
        <name>pyridoxal 5'-phosphate</name>
        <dbReference type="ChEBI" id="CHEBI:597326"/>
    </cofactor>
</comment>
<reference evidence="4 5" key="1">
    <citation type="submission" date="2023-07" db="EMBL/GenBank/DDBJ databases">
        <title>Sequencing the genomes of 1000 actinobacteria strains.</title>
        <authorList>
            <person name="Klenk H.-P."/>
        </authorList>
    </citation>
    <scope>NUCLEOTIDE SEQUENCE [LARGE SCALE GENOMIC DNA]</scope>
    <source>
        <strain evidence="4 5">DSM 44109</strain>
    </source>
</reference>
<comment type="similarity">
    <text evidence="3">Belongs to the trans-sulfuration enzymes family.</text>
</comment>